<feature type="region of interest" description="Disordered" evidence="1">
    <location>
        <begin position="691"/>
        <end position="716"/>
    </location>
</feature>
<proteinExistence type="predicted"/>
<protein>
    <submittedName>
        <fullName evidence="2">Uncharacterized protein</fullName>
    </submittedName>
</protein>
<feature type="compositionally biased region" description="Low complexity" evidence="1">
    <location>
        <begin position="104"/>
        <end position="133"/>
    </location>
</feature>
<keyword evidence="3" id="KW-1185">Reference proteome</keyword>
<reference evidence="3" key="1">
    <citation type="journal article" date="2019" name="Int. J. Syst. Evol. Microbiol.">
        <title>The Global Catalogue of Microorganisms (GCM) 10K type strain sequencing project: providing services to taxonomists for standard genome sequencing and annotation.</title>
        <authorList>
            <consortium name="The Broad Institute Genomics Platform"/>
            <consortium name="The Broad Institute Genome Sequencing Center for Infectious Disease"/>
            <person name="Wu L."/>
            <person name="Ma J."/>
        </authorList>
    </citation>
    <scope>NUCLEOTIDE SEQUENCE [LARGE SCALE GENOMIC DNA]</scope>
    <source>
        <strain evidence="3">JCM 30846</strain>
    </source>
</reference>
<dbReference type="EMBL" id="BAABEP010000002">
    <property type="protein sequence ID" value="GAA3712035.1"/>
    <property type="molecule type" value="Genomic_DNA"/>
</dbReference>
<sequence>MTQVRLAGCVGCIGSDRPGYVVVWNLDGGQMLWEWKRCPEKCTAESRAATIERLSRRRAEQEAEEEARRAQAQAVPEPAPQPEPASEQARPQPVRHPASPRPAPAFRGRTAAGAARSGGRSAPARSGRSAAPAANPPRRWPAVALDHGTEGWELDVAQVPRPAGTKLTDWFAWLGTGLPLRIDRVHDAGRTGDGLVCLSAAALKTLGLPASLPTTEKALAALTKKLTTAAASVGMELSQEIGPIFHAFRRAGAPGGPKSSLRVVITPWIGQGSEKQQVTSALIAQLATAPNGDLDALTLARRIRTYVADLGIAPGVTPATTSKLLLDAVRPRSEAFQDEQGEWRSRLRDGALPGGDTAVPPAAGARHPLTRELQERGEALCEEEDFKWWARPLTEAEAAMPYAVACDVCASYLSVTMSLRLPVGPLEHHAEPVWDTKSAPAGLWWCDFTDIEVDPLLPHPATFHGEAPAGPGWYATPTVAYMVTEYGFDPTTISEAYLSTLTVPFLKEWTVRLREAYKRVYAVLGLKDGQEPEEFLAAYAAHKDIDAQDVERADALVLAGLYKAIYKGGIGKWTDGAQHLDEEVWLQEIVANWSYRPEVRFQIIAAARIGSHRRMRKTYKKTGRAPFAINVDSYLYATEEPSPLELLTPPENGKPVLGVLRLGIGPGQFKHEASIPMEAILEIMSSGDHPSRLTHDYDTDGVALTGGEQEQETASP</sequence>
<feature type="compositionally biased region" description="Basic and acidic residues" evidence="1">
    <location>
        <begin position="53"/>
        <end position="69"/>
    </location>
</feature>
<evidence type="ECO:0000256" key="1">
    <source>
        <dbReference type="SAM" id="MobiDB-lite"/>
    </source>
</evidence>
<gene>
    <name evidence="2" type="ORF">GCM10023082_07330</name>
</gene>
<feature type="region of interest" description="Disordered" evidence="1">
    <location>
        <begin position="52"/>
        <end position="141"/>
    </location>
</feature>
<organism evidence="2 3">
    <name type="scientific">Streptomyces tremellae</name>
    <dbReference type="NCBI Taxonomy" id="1124239"/>
    <lineage>
        <taxon>Bacteria</taxon>
        <taxon>Bacillati</taxon>
        <taxon>Actinomycetota</taxon>
        <taxon>Actinomycetes</taxon>
        <taxon>Kitasatosporales</taxon>
        <taxon>Streptomycetaceae</taxon>
        <taxon>Streptomyces</taxon>
    </lineage>
</organism>
<evidence type="ECO:0000313" key="2">
    <source>
        <dbReference type="EMBL" id="GAA3712035.1"/>
    </source>
</evidence>
<comment type="caution">
    <text evidence="2">The sequence shown here is derived from an EMBL/GenBank/DDBJ whole genome shotgun (WGS) entry which is preliminary data.</text>
</comment>
<name>A0ABP7DYP8_9ACTN</name>
<evidence type="ECO:0000313" key="3">
    <source>
        <dbReference type="Proteomes" id="UP001499884"/>
    </source>
</evidence>
<dbReference type="RefSeq" id="WP_345640971.1">
    <property type="nucleotide sequence ID" value="NZ_BAABEP010000002.1"/>
</dbReference>
<accession>A0ABP7DYP8</accession>
<dbReference type="Proteomes" id="UP001499884">
    <property type="component" value="Unassembled WGS sequence"/>
</dbReference>